<organism evidence="2 3">
    <name type="scientific">Roseiarcus fermentans</name>
    <dbReference type="NCBI Taxonomy" id="1473586"/>
    <lineage>
        <taxon>Bacteria</taxon>
        <taxon>Pseudomonadati</taxon>
        <taxon>Pseudomonadota</taxon>
        <taxon>Alphaproteobacteria</taxon>
        <taxon>Hyphomicrobiales</taxon>
        <taxon>Roseiarcaceae</taxon>
        <taxon>Roseiarcus</taxon>
    </lineage>
</organism>
<evidence type="ECO:0000259" key="1">
    <source>
        <dbReference type="Pfam" id="PF01882"/>
    </source>
</evidence>
<feature type="domain" description="DUF58" evidence="1">
    <location>
        <begin position="51"/>
        <end position="256"/>
    </location>
</feature>
<proteinExistence type="predicted"/>
<name>A0A366F394_9HYPH</name>
<dbReference type="OrthoDB" id="9794556at2"/>
<gene>
    <name evidence="2" type="ORF">DFR50_12412</name>
</gene>
<dbReference type="EMBL" id="QNRK01000024">
    <property type="protein sequence ID" value="RBP08626.1"/>
    <property type="molecule type" value="Genomic_DNA"/>
</dbReference>
<dbReference type="Proteomes" id="UP000253529">
    <property type="component" value="Unassembled WGS sequence"/>
</dbReference>
<reference evidence="2 3" key="1">
    <citation type="submission" date="2018-06" db="EMBL/GenBank/DDBJ databases">
        <title>Genomic Encyclopedia of Type Strains, Phase IV (KMG-IV): sequencing the most valuable type-strain genomes for metagenomic binning, comparative biology and taxonomic classification.</title>
        <authorList>
            <person name="Goeker M."/>
        </authorList>
    </citation>
    <scope>NUCLEOTIDE SEQUENCE [LARGE SCALE GENOMIC DNA]</scope>
    <source>
        <strain evidence="2 3">DSM 24875</strain>
    </source>
</reference>
<sequence>MTVSPSIRLEAATLSARLPSLIVASRNVAQTVRHGVHGRRKAGSGEIFWQFRPFVSGEPSSRVDWRRSARGEHAFVREREWESAHTVWIWFDRSASMRFGSSLAPATKIDRAAVIALAFADLCVGSGERAGLLGLTRPMATAGVIESLAEAIATDERLNGASDAPLPPPAPASARSLVLLVGDFLGPASETERRLRTIAANGAVGEIVTVADPIEETYPYTGHVEFQHPGGSMRLLAPKAQSLREAYLALLSAHRDELKQICSRLGWGMSLHRTDASVAEVLLTLRMRLSAPEIGAGIRSA</sequence>
<accession>A0A366F394</accession>
<dbReference type="Pfam" id="PF01882">
    <property type="entry name" value="DUF58"/>
    <property type="match status" value="1"/>
</dbReference>
<evidence type="ECO:0000313" key="3">
    <source>
        <dbReference type="Proteomes" id="UP000253529"/>
    </source>
</evidence>
<keyword evidence="3" id="KW-1185">Reference proteome</keyword>
<comment type="caution">
    <text evidence="2">The sequence shown here is derived from an EMBL/GenBank/DDBJ whole genome shotgun (WGS) entry which is preliminary data.</text>
</comment>
<evidence type="ECO:0000313" key="2">
    <source>
        <dbReference type="EMBL" id="RBP08626.1"/>
    </source>
</evidence>
<protein>
    <submittedName>
        <fullName evidence="2">Uncharacterized protein DUF58</fullName>
    </submittedName>
</protein>
<dbReference type="InterPro" id="IPR002881">
    <property type="entry name" value="DUF58"/>
</dbReference>
<dbReference type="AlphaFoldDB" id="A0A366F394"/>
<dbReference type="PANTHER" id="PTHR33608:SF6">
    <property type="entry name" value="BLL2464 PROTEIN"/>
    <property type="match status" value="1"/>
</dbReference>
<dbReference type="PANTHER" id="PTHR33608">
    <property type="entry name" value="BLL2464 PROTEIN"/>
    <property type="match status" value="1"/>
</dbReference>
<dbReference type="RefSeq" id="WP_113891019.1">
    <property type="nucleotide sequence ID" value="NZ_QNRK01000024.1"/>
</dbReference>